<accession>A0ABR8RZZ7</accession>
<keyword evidence="5 10" id="KW-0547">Nucleotide-binding</keyword>
<dbReference type="SFLD" id="SFLDS00003">
    <property type="entry name" value="Haloacid_Dehalogenase"/>
    <property type="match status" value="1"/>
</dbReference>
<evidence type="ECO:0000256" key="9">
    <source>
        <dbReference type="ARBA" id="ARBA00023136"/>
    </source>
</evidence>
<dbReference type="NCBIfam" id="TIGR01494">
    <property type="entry name" value="ATPase_P-type"/>
    <property type="match status" value="1"/>
</dbReference>
<organism evidence="12 13">
    <name type="scientific">Microbacterium pullorum</name>
    <dbReference type="NCBI Taxonomy" id="2762236"/>
    <lineage>
        <taxon>Bacteria</taxon>
        <taxon>Bacillati</taxon>
        <taxon>Actinomycetota</taxon>
        <taxon>Actinomycetes</taxon>
        <taxon>Micrococcales</taxon>
        <taxon>Microbacteriaceae</taxon>
        <taxon>Microbacterium</taxon>
    </lineage>
</organism>
<evidence type="ECO:0000256" key="1">
    <source>
        <dbReference type="ARBA" id="ARBA00004651"/>
    </source>
</evidence>
<dbReference type="PROSITE" id="PS01229">
    <property type="entry name" value="COF_2"/>
    <property type="match status" value="1"/>
</dbReference>
<dbReference type="InterPro" id="IPR006121">
    <property type="entry name" value="HMA_dom"/>
</dbReference>
<dbReference type="CDD" id="cd02094">
    <property type="entry name" value="P-type_ATPase_Cu-like"/>
    <property type="match status" value="1"/>
</dbReference>
<gene>
    <name evidence="12" type="ORF">H9651_04130</name>
</gene>
<feature type="transmembrane region" description="Helical" evidence="10">
    <location>
        <begin position="164"/>
        <end position="187"/>
    </location>
</feature>
<dbReference type="PRINTS" id="PR00943">
    <property type="entry name" value="CUATPASE"/>
</dbReference>
<keyword evidence="6 10" id="KW-0067">ATP-binding</keyword>
<keyword evidence="7" id="KW-1278">Translocase</keyword>
<dbReference type="Gene3D" id="3.30.70.100">
    <property type="match status" value="1"/>
</dbReference>
<feature type="transmembrane region" description="Helical" evidence="10">
    <location>
        <begin position="359"/>
        <end position="381"/>
    </location>
</feature>
<reference evidence="12 13" key="1">
    <citation type="submission" date="2020-08" db="EMBL/GenBank/DDBJ databases">
        <title>A Genomic Blueprint of the Chicken Gut Microbiome.</title>
        <authorList>
            <person name="Gilroy R."/>
            <person name="Ravi A."/>
            <person name="Getino M."/>
            <person name="Pursley I."/>
            <person name="Horton D.L."/>
            <person name="Alikhan N.-F."/>
            <person name="Baker D."/>
            <person name="Gharbi K."/>
            <person name="Hall N."/>
            <person name="Watson M."/>
            <person name="Adriaenssens E.M."/>
            <person name="Foster-Nyarko E."/>
            <person name="Jarju S."/>
            <person name="Secka A."/>
            <person name="Antonio M."/>
            <person name="Oren A."/>
            <person name="Chaudhuri R."/>
            <person name="La Ragione R.M."/>
            <person name="Hildebrand F."/>
            <person name="Pallen M.J."/>
        </authorList>
    </citation>
    <scope>NUCLEOTIDE SEQUENCE [LARGE SCALE GENOMIC DNA]</scope>
    <source>
        <strain evidence="12 13">Sa4CUA7</strain>
    </source>
</reference>
<proteinExistence type="inferred from homology"/>
<keyword evidence="4 10" id="KW-0479">Metal-binding</keyword>
<keyword evidence="3 10" id="KW-0812">Transmembrane</keyword>
<dbReference type="InterPro" id="IPR023298">
    <property type="entry name" value="ATPase_P-typ_TM_dom_sf"/>
</dbReference>
<dbReference type="SUPFAM" id="SSF56784">
    <property type="entry name" value="HAD-like"/>
    <property type="match status" value="1"/>
</dbReference>
<dbReference type="InterPro" id="IPR001757">
    <property type="entry name" value="P_typ_ATPase"/>
</dbReference>
<evidence type="ECO:0000256" key="10">
    <source>
        <dbReference type="RuleBase" id="RU362081"/>
    </source>
</evidence>
<dbReference type="Pfam" id="PF00702">
    <property type="entry name" value="Hydrolase"/>
    <property type="match status" value="1"/>
</dbReference>
<evidence type="ECO:0000256" key="6">
    <source>
        <dbReference type="ARBA" id="ARBA00022840"/>
    </source>
</evidence>
<dbReference type="EMBL" id="JACSQP010000002">
    <property type="protein sequence ID" value="MBD7956814.1"/>
    <property type="molecule type" value="Genomic_DNA"/>
</dbReference>
<feature type="domain" description="HMA" evidence="11">
    <location>
        <begin position="9"/>
        <end position="73"/>
    </location>
</feature>
<feature type="transmembrane region" description="Helical" evidence="10">
    <location>
        <begin position="724"/>
        <end position="742"/>
    </location>
</feature>
<dbReference type="SUPFAM" id="SSF81665">
    <property type="entry name" value="Calcium ATPase, transmembrane domain M"/>
    <property type="match status" value="1"/>
</dbReference>
<dbReference type="InterPro" id="IPR044492">
    <property type="entry name" value="P_typ_ATPase_HD_dom"/>
</dbReference>
<dbReference type="RefSeq" id="WP_191717822.1">
    <property type="nucleotide sequence ID" value="NZ_JACSQP010000002.1"/>
</dbReference>
<dbReference type="PROSITE" id="PS50846">
    <property type="entry name" value="HMA_2"/>
    <property type="match status" value="1"/>
</dbReference>
<feature type="transmembrane region" description="Helical" evidence="10">
    <location>
        <begin position="701"/>
        <end position="718"/>
    </location>
</feature>
<evidence type="ECO:0000313" key="12">
    <source>
        <dbReference type="EMBL" id="MBD7956814.1"/>
    </source>
</evidence>
<feature type="transmembrane region" description="Helical" evidence="10">
    <location>
        <begin position="387"/>
        <end position="414"/>
    </location>
</feature>
<evidence type="ECO:0000256" key="3">
    <source>
        <dbReference type="ARBA" id="ARBA00022692"/>
    </source>
</evidence>
<keyword evidence="10" id="KW-1003">Cell membrane</keyword>
<dbReference type="InterPro" id="IPR008250">
    <property type="entry name" value="ATPase_P-typ_transduc_dom_A_sf"/>
</dbReference>
<dbReference type="Gene3D" id="3.40.1110.10">
    <property type="entry name" value="Calcium-transporting ATPase, cytoplasmic domain N"/>
    <property type="match status" value="1"/>
</dbReference>
<evidence type="ECO:0000259" key="11">
    <source>
        <dbReference type="PROSITE" id="PS50846"/>
    </source>
</evidence>
<sequence>MSSIGADQARFEFEIGGMTCSSCAARIEKKLNRMDGVSATVNYATEKAQVTVPRDLDAAAVIAEIEATGYTAALPVLPDAESSATDSDAEADDPELRSLRQRLIGSIVLSVPVILMSMIPALQFPNWQWLSLALAAPVVVWGAWPFHRAAAINLRHGAATMDTLVSMGTGAALLWSLYALFFGTAGMTGMTHPFSFTIGTADASGQIYLEVAAGVTMFVLAGRYVEKRAKRRAGAALRALLHLGAKDVVVLREGIETRVPVAELRVGDEFVVRPGEKIATDGVVVSGASAVDESLLTGESLPVEVAPGDAVTGATVNAGGRLVVRATRVGADTQLAQMARLVEQAQSGKAEVQRLADRISGVFVPIVIVIALGTLAGWIIAGAPLSAAFTATVAVLIIACPCALGLATPTALLVGTGRGAQLGVLIKGPEVLESTRRVDTIVLDKTGTVTTGRMSVVGVSAAEGEDPDRVLRLAGAVEHASEHPIGTAIAQAAVDRTGPLAAVADFRSTAGKGVSGVVDGHAVIVGRAAHLADWALHPDEGVQTALEAAAQRGQTAVLVAWDGKARGAIVVADRPKPTSVAAVAQLRRLGLTPVLLTGDSQAVAAHIAAEVGIDQVFAEVMPADKVAVVARLQSEGRVVAMVGDGVNDAAALAQADLGMAMGTGTDAAIEAADITLVRGDLRAAADAVRLSRKTLRTIKTNLFWAFAYNVAAIPLAALGLLNPMIAGAAMAFSSVFVVGNSLRLRRFQPLVATTSTSHRRDRVS</sequence>
<dbReference type="PANTHER" id="PTHR43520:SF8">
    <property type="entry name" value="P-TYPE CU(+) TRANSPORTER"/>
    <property type="match status" value="1"/>
</dbReference>
<evidence type="ECO:0000256" key="7">
    <source>
        <dbReference type="ARBA" id="ARBA00022967"/>
    </source>
</evidence>
<dbReference type="SFLD" id="SFLDG00002">
    <property type="entry name" value="C1.7:_P-type_atpase_like"/>
    <property type="match status" value="1"/>
</dbReference>
<dbReference type="InterPro" id="IPR036412">
    <property type="entry name" value="HAD-like_sf"/>
</dbReference>
<feature type="transmembrane region" description="Helical" evidence="10">
    <location>
        <begin position="207"/>
        <end position="225"/>
    </location>
</feature>
<comment type="similarity">
    <text evidence="2 10">Belongs to the cation transport ATPase (P-type) (TC 3.A.3) family. Type IB subfamily.</text>
</comment>
<keyword evidence="8 10" id="KW-1133">Transmembrane helix</keyword>
<dbReference type="PANTHER" id="PTHR43520">
    <property type="entry name" value="ATP7, ISOFORM B"/>
    <property type="match status" value="1"/>
</dbReference>
<dbReference type="InterPro" id="IPR036163">
    <property type="entry name" value="HMA_dom_sf"/>
</dbReference>
<evidence type="ECO:0000256" key="4">
    <source>
        <dbReference type="ARBA" id="ARBA00022723"/>
    </source>
</evidence>
<dbReference type="Pfam" id="PF00403">
    <property type="entry name" value="HMA"/>
    <property type="match status" value="1"/>
</dbReference>
<protein>
    <submittedName>
        <fullName evidence="12">Copper-translocating P-type ATPase</fullName>
    </submittedName>
</protein>
<dbReference type="InterPro" id="IPR023214">
    <property type="entry name" value="HAD_sf"/>
</dbReference>
<evidence type="ECO:0000256" key="8">
    <source>
        <dbReference type="ARBA" id="ARBA00022989"/>
    </source>
</evidence>
<comment type="caution">
    <text evidence="12">The sequence shown here is derived from an EMBL/GenBank/DDBJ whole genome shotgun (WGS) entry which is preliminary data.</text>
</comment>
<dbReference type="SUPFAM" id="SSF81653">
    <property type="entry name" value="Calcium ATPase, transduction domain A"/>
    <property type="match status" value="1"/>
</dbReference>
<keyword evidence="9 10" id="KW-0472">Membrane</keyword>
<dbReference type="Proteomes" id="UP000648352">
    <property type="component" value="Unassembled WGS sequence"/>
</dbReference>
<feature type="transmembrane region" description="Helical" evidence="10">
    <location>
        <begin position="127"/>
        <end position="144"/>
    </location>
</feature>
<dbReference type="SFLD" id="SFLDF00027">
    <property type="entry name" value="p-type_atpase"/>
    <property type="match status" value="1"/>
</dbReference>
<dbReference type="NCBIfam" id="TIGR01525">
    <property type="entry name" value="ATPase-IB_hvy"/>
    <property type="match status" value="1"/>
</dbReference>
<dbReference type="PROSITE" id="PS01047">
    <property type="entry name" value="HMA_1"/>
    <property type="match status" value="1"/>
</dbReference>
<dbReference type="InterPro" id="IPR027256">
    <property type="entry name" value="P-typ_ATPase_IB"/>
</dbReference>
<evidence type="ECO:0000256" key="2">
    <source>
        <dbReference type="ARBA" id="ARBA00006024"/>
    </source>
</evidence>
<dbReference type="InterPro" id="IPR017969">
    <property type="entry name" value="Heavy-metal-associated_CS"/>
</dbReference>
<name>A0ABR8RZZ7_9MICO</name>
<dbReference type="Gene3D" id="3.40.50.1000">
    <property type="entry name" value="HAD superfamily/HAD-like"/>
    <property type="match status" value="1"/>
</dbReference>
<dbReference type="InterPro" id="IPR059000">
    <property type="entry name" value="ATPase_P-type_domA"/>
</dbReference>
<dbReference type="Pfam" id="PF00122">
    <property type="entry name" value="E1-E2_ATPase"/>
    <property type="match status" value="1"/>
</dbReference>
<dbReference type="InterPro" id="IPR023299">
    <property type="entry name" value="ATPase_P-typ_cyto_dom_N"/>
</dbReference>
<keyword evidence="13" id="KW-1185">Reference proteome</keyword>
<dbReference type="InterPro" id="IPR018303">
    <property type="entry name" value="ATPase_P-typ_P_site"/>
</dbReference>
<comment type="subcellular location">
    <subcellularLocation>
        <location evidence="1">Cell membrane</location>
        <topology evidence="1">Multi-pass membrane protein</topology>
    </subcellularLocation>
</comment>
<dbReference type="SUPFAM" id="SSF55008">
    <property type="entry name" value="HMA, heavy metal-associated domain"/>
    <property type="match status" value="1"/>
</dbReference>
<evidence type="ECO:0000256" key="5">
    <source>
        <dbReference type="ARBA" id="ARBA00022741"/>
    </source>
</evidence>
<dbReference type="NCBIfam" id="TIGR01511">
    <property type="entry name" value="ATPase-IB1_Cu"/>
    <property type="match status" value="1"/>
</dbReference>
<dbReference type="Gene3D" id="2.70.150.10">
    <property type="entry name" value="Calcium-transporting ATPase, cytoplasmic transduction domain A"/>
    <property type="match status" value="1"/>
</dbReference>
<feature type="transmembrane region" description="Helical" evidence="10">
    <location>
        <begin position="103"/>
        <end position="121"/>
    </location>
</feature>
<evidence type="ECO:0000313" key="13">
    <source>
        <dbReference type="Proteomes" id="UP000648352"/>
    </source>
</evidence>
<dbReference type="PROSITE" id="PS00154">
    <property type="entry name" value="ATPASE_E1_E2"/>
    <property type="match status" value="1"/>
</dbReference>
<dbReference type="PRINTS" id="PR00119">
    <property type="entry name" value="CATATPASE"/>
</dbReference>
<dbReference type="CDD" id="cd00371">
    <property type="entry name" value="HMA"/>
    <property type="match status" value="1"/>
</dbReference>